<dbReference type="Proteomes" id="UP000256725">
    <property type="component" value="Unassembled WGS sequence"/>
</dbReference>
<gene>
    <name evidence="2" type="ORF">BJ123_103208</name>
</gene>
<feature type="compositionally biased region" description="Polar residues" evidence="1">
    <location>
        <begin position="36"/>
        <end position="48"/>
    </location>
</feature>
<comment type="caution">
    <text evidence="2">The sequence shown here is derived from an EMBL/GenBank/DDBJ whole genome shotgun (WGS) entry which is preliminary data.</text>
</comment>
<keyword evidence="3" id="KW-1185">Reference proteome</keyword>
<reference evidence="2 3" key="1">
    <citation type="submission" date="2018-08" db="EMBL/GenBank/DDBJ databases">
        <title>Genomic Encyclopedia of Archaeal and Bacterial Type Strains, Phase II (KMG-II): from individual species to whole genera.</title>
        <authorList>
            <person name="Goeker M."/>
        </authorList>
    </citation>
    <scope>NUCLEOTIDE SEQUENCE [LARGE SCALE GENOMIC DNA]</scope>
    <source>
        <strain evidence="3">JA576,NBRC 108863,KCTC 15144</strain>
    </source>
</reference>
<proteinExistence type="predicted"/>
<accession>A0ABX9JI77</accession>
<evidence type="ECO:0000313" key="2">
    <source>
        <dbReference type="EMBL" id="REG06917.1"/>
    </source>
</evidence>
<name>A0ABX9JI77_9BRAD</name>
<protein>
    <submittedName>
        <fullName evidence="2">Uncharacterized protein</fullName>
    </submittedName>
</protein>
<evidence type="ECO:0000256" key="1">
    <source>
        <dbReference type="SAM" id="MobiDB-lite"/>
    </source>
</evidence>
<evidence type="ECO:0000313" key="3">
    <source>
        <dbReference type="Proteomes" id="UP000256725"/>
    </source>
</evidence>
<feature type="region of interest" description="Disordered" evidence="1">
    <location>
        <begin position="1"/>
        <end position="59"/>
    </location>
</feature>
<organism evidence="2 3">
    <name type="scientific">Rhodopseudomonas thermotolerans</name>
    <dbReference type="NCBI Taxonomy" id="999700"/>
    <lineage>
        <taxon>Bacteria</taxon>
        <taxon>Pseudomonadati</taxon>
        <taxon>Pseudomonadota</taxon>
        <taxon>Alphaproteobacteria</taxon>
        <taxon>Hyphomicrobiales</taxon>
        <taxon>Nitrobacteraceae</taxon>
        <taxon>Rhodopseudomonas</taxon>
    </lineage>
</organism>
<dbReference type="EMBL" id="QUMP01000003">
    <property type="protein sequence ID" value="REG06917.1"/>
    <property type="molecule type" value="Genomic_DNA"/>
</dbReference>
<sequence length="59" mass="6620">MTTLLPTQLRAKPMGWVEQAKPIEPFDASRWVSREPNPSSDVTASRYQPQPPQRGRTGA</sequence>